<sequence length="119" mass="13370">MSVSLEAPAMAGVDYAECGVDLKEWEHGELELPPPHLLAEEEKKMNELYDLRINCSLLNPHSKSSISLTREETCYSENNNGEGCHHHPNLGRLSRAVENRKKVTGRHLRSMQYIGSARG</sequence>
<dbReference type="Proteomes" id="UP000607653">
    <property type="component" value="Unassembled WGS sequence"/>
</dbReference>
<name>A0A822Z7R2_NELNU</name>
<gene>
    <name evidence="1" type="ORF">HUJ06_015435</name>
</gene>
<protein>
    <submittedName>
        <fullName evidence="1">Uncharacterized protein</fullName>
    </submittedName>
</protein>
<keyword evidence="2" id="KW-1185">Reference proteome</keyword>
<evidence type="ECO:0000313" key="1">
    <source>
        <dbReference type="EMBL" id="DAD41112.1"/>
    </source>
</evidence>
<accession>A0A822Z7R2</accession>
<evidence type="ECO:0000313" key="2">
    <source>
        <dbReference type="Proteomes" id="UP000607653"/>
    </source>
</evidence>
<organism evidence="1 2">
    <name type="scientific">Nelumbo nucifera</name>
    <name type="common">Sacred lotus</name>
    <dbReference type="NCBI Taxonomy" id="4432"/>
    <lineage>
        <taxon>Eukaryota</taxon>
        <taxon>Viridiplantae</taxon>
        <taxon>Streptophyta</taxon>
        <taxon>Embryophyta</taxon>
        <taxon>Tracheophyta</taxon>
        <taxon>Spermatophyta</taxon>
        <taxon>Magnoliopsida</taxon>
        <taxon>Proteales</taxon>
        <taxon>Nelumbonaceae</taxon>
        <taxon>Nelumbo</taxon>
    </lineage>
</organism>
<dbReference type="EMBL" id="DUZY01000005">
    <property type="protein sequence ID" value="DAD41112.1"/>
    <property type="molecule type" value="Genomic_DNA"/>
</dbReference>
<reference evidence="1 2" key="1">
    <citation type="journal article" date="2020" name="Mol. Biol. Evol.">
        <title>Distinct Expression and Methylation Patterns for Genes with Different Fates following a Single Whole-Genome Duplication in Flowering Plants.</title>
        <authorList>
            <person name="Shi T."/>
            <person name="Rahmani R.S."/>
            <person name="Gugger P.F."/>
            <person name="Wang M."/>
            <person name="Li H."/>
            <person name="Zhang Y."/>
            <person name="Li Z."/>
            <person name="Wang Q."/>
            <person name="Van de Peer Y."/>
            <person name="Marchal K."/>
            <person name="Chen J."/>
        </authorList>
    </citation>
    <scope>NUCLEOTIDE SEQUENCE [LARGE SCALE GENOMIC DNA]</scope>
    <source>
        <tissue evidence="1">Leaf</tissue>
    </source>
</reference>
<proteinExistence type="predicted"/>
<comment type="caution">
    <text evidence="1">The sequence shown here is derived from an EMBL/GenBank/DDBJ whole genome shotgun (WGS) entry which is preliminary data.</text>
</comment>
<dbReference type="AlphaFoldDB" id="A0A822Z7R2"/>